<accession>A0A821Y722</accession>
<dbReference type="EMBL" id="CAJOBP010093237">
    <property type="protein sequence ID" value="CAF4954227.1"/>
    <property type="molecule type" value="Genomic_DNA"/>
</dbReference>
<dbReference type="Proteomes" id="UP000663873">
    <property type="component" value="Unassembled WGS sequence"/>
</dbReference>
<comment type="caution">
    <text evidence="1">The sequence shown here is derived from an EMBL/GenBank/DDBJ whole genome shotgun (WGS) entry which is preliminary data.</text>
</comment>
<gene>
    <name evidence="1" type="ORF">UJA718_LOCUS47903</name>
</gene>
<name>A0A821Y722_9BILA</name>
<evidence type="ECO:0000313" key="2">
    <source>
        <dbReference type="Proteomes" id="UP000663873"/>
    </source>
</evidence>
<dbReference type="Gene3D" id="1.10.1410.10">
    <property type="match status" value="1"/>
</dbReference>
<evidence type="ECO:0000313" key="1">
    <source>
        <dbReference type="EMBL" id="CAF4954227.1"/>
    </source>
</evidence>
<feature type="non-terminal residue" evidence="1">
    <location>
        <position position="71"/>
    </location>
</feature>
<organism evidence="1 2">
    <name type="scientific">Rotaria socialis</name>
    <dbReference type="NCBI Taxonomy" id="392032"/>
    <lineage>
        <taxon>Eukaryota</taxon>
        <taxon>Metazoa</taxon>
        <taxon>Spiralia</taxon>
        <taxon>Gnathifera</taxon>
        <taxon>Rotifera</taxon>
        <taxon>Eurotatoria</taxon>
        <taxon>Bdelloidea</taxon>
        <taxon>Philodinida</taxon>
        <taxon>Philodinidae</taxon>
        <taxon>Rotaria</taxon>
    </lineage>
</organism>
<sequence>AVANTDLVRYFLAFEPKLRSLLYTIRLWLKQKDLLGKGHRFNTYTVFWMIVCALQLDNQQLPNVQNLVEHA</sequence>
<feature type="non-terminal residue" evidence="1">
    <location>
        <position position="1"/>
    </location>
</feature>
<keyword evidence="2" id="KW-1185">Reference proteome</keyword>
<dbReference type="SUPFAM" id="SSF81631">
    <property type="entry name" value="PAP/OAS1 substrate-binding domain"/>
    <property type="match status" value="1"/>
</dbReference>
<dbReference type="AlphaFoldDB" id="A0A821Y722"/>
<reference evidence="1" key="1">
    <citation type="submission" date="2021-02" db="EMBL/GenBank/DDBJ databases">
        <authorList>
            <person name="Nowell W R."/>
        </authorList>
    </citation>
    <scope>NUCLEOTIDE SEQUENCE</scope>
</reference>
<proteinExistence type="predicted"/>
<protein>
    <submittedName>
        <fullName evidence="1">Uncharacterized protein</fullName>
    </submittedName>
</protein>